<dbReference type="RefSeq" id="WP_054794955.1">
    <property type="nucleotide sequence ID" value="NZ_JAFBCV010000007.1"/>
</dbReference>
<dbReference type="Proteomes" id="UP001179280">
    <property type="component" value="Unassembled WGS sequence"/>
</dbReference>
<keyword evidence="1" id="KW-0472">Membrane</keyword>
<proteinExistence type="predicted"/>
<evidence type="ECO:0000313" key="3">
    <source>
        <dbReference type="EMBL" id="MBM7839308.1"/>
    </source>
</evidence>
<comment type="caution">
    <text evidence="3">The sequence shown here is derived from an EMBL/GenBank/DDBJ whole genome shotgun (WGS) entry which is preliminary data.</text>
</comment>
<dbReference type="SUPFAM" id="SSF54427">
    <property type="entry name" value="NTF2-like"/>
    <property type="match status" value="1"/>
</dbReference>
<evidence type="ECO:0000256" key="1">
    <source>
        <dbReference type="SAM" id="Phobius"/>
    </source>
</evidence>
<dbReference type="InterPro" id="IPR032710">
    <property type="entry name" value="NTF2-like_dom_sf"/>
</dbReference>
<protein>
    <recommendedName>
        <fullName evidence="2">Zinc-ribbon domain-containing protein</fullName>
    </recommendedName>
</protein>
<keyword evidence="1" id="KW-0812">Transmembrane</keyword>
<dbReference type="Pfam" id="PF13240">
    <property type="entry name" value="Zn_Ribbon_1"/>
    <property type="match status" value="1"/>
</dbReference>
<accession>A0ABS2SUY4</accession>
<dbReference type="PANTHER" id="PTHR40038:SF1">
    <property type="entry name" value="MEMBRANE-ASSOCIATED PROTEIN TCAA"/>
    <property type="match status" value="1"/>
</dbReference>
<keyword evidence="1" id="KW-1133">Transmembrane helix</keyword>
<dbReference type="EMBL" id="JAFBCV010000007">
    <property type="protein sequence ID" value="MBM7839308.1"/>
    <property type="molecule type" value="Genomic_DNA"/>
</dbReference>
<sequence length="187" mass="21005">MFCSNCGTKRQENDRFCTNCGQAFATEEQASQQSASQPIHSNGANQSTNTSKKKIFIGIGSVAVIALIIYFAFFRTTFANTPTGAVEGFVHSLNEADFEQMKTYIHPEEGAHVLEEMDAEFGNGFEELMFSMVDFELSNLEEEIDGEYATVYATMAMTTSFFNDEEAQEIEVELMLHNGKWLITYLF</sequence>
<evidence type="ECO:0000259" key="2">
    <source>
        <dbReference type="Pfam" id="PF13240"/>
    </source>
</evidence>
<dbReference type="InterPro" id="IPR026870">
    <property type="entry name" value="Zinc_ribbon_dom"/>
</dbReference>
<organism evidence="3 4">
    <name type="scientific">Shouchella xiaoxiensis</name>
    <dbReference type="NCBI Taxonomy" id="766895"/>
    <lineage>
        <taxon>Bacteria</taxon>
        <taxon>Bacillati</taxon>
        <taxon>Bacillota</taxon>
        <taxon>Bacilli</taxon>
        <taxon>Bacillales</taxon>
        <taxon>Bacillaceae</taxon>
        <taxon>Shouchella</taxon>
    </lineage>
</organism>
<dbReference type="PANTHER" id="PTHR40038">
    <property type="entry name" value="MEMBRANE-ASSOCIATED PROTEIN TCAA"/>
    <property type="match status" value="1"/>
</dbReference>
<gene>
    <name evidence="3" type="ORF">JOC54_002579</name>
</gene>
<feature type="transmembrane region" description="Helical" evidence="1">
    <location>
        <begin position="55"/>
        <end position="73"/>
    </location>
</feature>
<dbReference type="Gene3D" id="3.10.450.50">
    <property type="match status" value="1"/>
</dbReference>
<name>A0ABS2SUY4_9BACI</name>
<reference evidence="3" key="1">
    <citation type="submission" date="2021-01" db="EMBL/GenBank/DDBJ databases">
        <title>Genomic Encyclopedia of Type Strains, Phase IV (KMG-IV): sequencing the most valuable type-strain genomes for metagenomic binning, comparative biology and taxonomic classification.</title>
        <authorList>
            <person name="Goeker M."/>
        </authorList>
    </citation>
    <scope>NUCLEOTIDE SEQUENCE</scope>
    <source>
        <strain evidence="3">DSM 21943</strain>
    </source>
</reference>
<keyword evidence="4" id="KW-1185">Reference proteome</keyword>
<feature type="domain" description="Zinc-ribbon" evidence="2">
    <location>
        <begin position="2"/>
        <end position="22"/>
    </location>
</feature>
<evidence type="ECO:0000313" key="4">
    <source>
        <dbReference type="Proteomes" id="UP001179280"/>
    </source>
</evidence>